<feature type="transmembrane region" description="Helical" evidence="5">
    <location>
        <begin position="1979"/>
        <end position="2001"/>
    </location>
</feature>
<keyword evidence="5" id="KW-0472">Membrane</keyword>
<sequence>MADSTGRLTDQFSVDKDGGAAYAFELKVPPGTAGLAPSLGIAYNSGGSDGLLGVGWGLSGLSSITRAGRTVAQDGRHGSVNYDLDDRFILDGQRLMAVSGQYGQPQTIYHTEIQTWRKVVPHYPAGWDVQRGPQSFTVHLRDGQTWEYGATVDSRVPASGTLPAIRLWSLNRVTDRHGNFMTVTYELDAQNNAHYPKLIEYTDNHKSPIARKRQVRFTFTDRQDVTTTYVGGHPIRITRLLSQVQTYVGDVLARTYRFEYQPSRATRRPLLQSVATEARDTSLPRTTFTWQGQAEADPTLFQSSRNLGKSMPGGLRIPMDVSGKGLTDVLHAHHANLQLRLDLYLSTGSGLEGPYPVDLAGAQLAWGGTFCPLDVDADGHMDLLYAANNGGKLGLTLFKATERNGRWTLVREGAAHGAGPENLLWGGQLLALDVDGDGRTDLVYATNNAGVLKLDVLFSNGTRFAPSSFGPTATTLPFGGLLLPLDIDGNGQTDLIYGGNDGGFLKITGLRALPERRGFQQESTPLLPASSRVTWGGSLLPIHLNGDGQIDLLNPYTDGTTLSLRALHNTGKGFVVQDLGSTGLKYGGVIPQIMPADVTGKGRDDLVIVGEHRRDGDANTRRVAVLLNEGSTLRYHAKVSQVPAFVAAGESTSALGLTGLGKADLLHVDGSGAVHLLAATVDYPDLVATLTNGLGGRFELTYKPLTNPTVYTREPPTADNVDTQSLFNSHLPGATYALATNPGTQTPTVAMSFASRSVQYPRYVVSAYTQVYSETQRYAHSFAFAGARMSLQGRGWLGFAAWTKKDPHTGPAGALTETRYHQEFPRTYAVVSQTVRRASDQALMVRSEYDYSTPASAGVHQLQTTEVRKKLYTFATSDTPDCVRTRTFQYDAYGNATSIVQSTTGAPAATLYTRQTFQNNEEQHRFGFLTERRQSADAQGNQTLRWDRKTYDPATWDEKTHSRWSGADTWQVYTYHYDDWGNQTRMEDPSKGVVTHVYESTFRTFPSKRVLPPPPSGRALEFEFHYDATTGVLTSQTQPNGTREVHQHDGLGRPVETQRMGPGEALVPALRFERGHDATGRFRKTLTRQDWKKDVWAVRTEYVDGFGRVTRTTNQGMENGALVGRAIIEDTVLDSHDQPVEQSLPYFSGDAPKRAQAVTYDEYERVVRRETSAAGAAPNVSTYAYPRVNRVLLTEGASSGSPRTRTMTHGYFGDSQSLTELQDGRGNTTHYTYDAVGRRLSATDPKVETTFAYDGLDRHTAITTRAGSTTFTRETYAYRDEQREWTHTDGAGLVTTFQHDALRRVTSKTAGNDQTSYTYDEQTSAHSLGQLTGVRLPDGSAYVYGHDADGNTTTVKLTLDGTAYTLNQDFTPTRLVSRITYPDAAKTEVSYHRDALQRLLKITEGAQEHLVQSDFTALGAPAVARYGNGVRTTWTYTPDGHLLTQDVFTKDERPASASTLDWNAFWQVSAVRDRLEAPLTQNFTHDDLGQLVKAQGGGYGLQEFAYDGACSLTNKAGLTLERSGHQIARGYSPASPDALYTRYDANGSLVELKYQGATLTLSYDSARRLQQAGEVRFTYDQDGRRLKKVEPQLTTYYVAPCFEVVAFANGARQHTRYVLDGDQLVASVTLAESGMPPGGNAGVPSVGTRYFHLNNTQSTSLVTEEQGQVANTLDYDPFGAPRLRSGGDDFRRKHSGLELDSTGLYYAASRYYSPLLGGFITADVQMGASEDRMGAFNRYAYVLNDPVTLIDPMGLGIFDSIANFFTNTLPNWVSKHWQEIVSYTIDIALIAGGIALSFVPGMQGVAAFAIGVAVGGLVGAGLGGLAYNISANATGKEFSWKDWGTQVGIGAAAGAIAGGFAGVGELAATSLNLASRSLLNIGLRAGVDAIGGVVSGLSSQLIGNAVAGAPLAADLTFAAVLGGVGGALGSVVANGGKAMLSRVARSLDSVDGLTDGLRRANYNLTGPTMQLEVEGMRKVIALSLGGTFGTSLGYALSYLHAEQLFLPGMK</sequence>
<evidence type="ECO:0000256" key="4">
    <source>
        <dbReference type="SAM" id="MobiDB-lite"/>
    </source>
</evidence>
<dbReference type="InterPro" id="IPR003284">
    <property type="entry name" value="Sal_SpvB"/>
</dbReference>
<dbReference type="Pfam" id="PF05593">
    <property type="entry name" value="RHS_repeat"/>
    <property type="match status" value="1"/>
</dbReference>
<dbReference type="InterPro" id="IPR028994">
    <property type="entry name" value="Integrin_alpha_N"/>
</dbReference>
<feature type="region of interest" description="Disordered" evidence="4">
    <location>
        <begin position="1033"/>
        <end position="1059"/>
    </location>
</feature>
<accession>A0ABX7N6G6</accession>
<comment type="subcellular location">
    <subcellularLocation>
        <location evidence="1">Secreted</location>
    </subcellularLocation>
</comment>
<name>A0ABX7N6G6_9BACT</name>
<keyword evidence="5" id="KW-0812">Transmembrane</keyword>
<evidence type="ECO:0000256" key="2">
    <source>
        <dbReference type="ARBA" id="ARBA00022525"/>
    </source>
</evidence>
<dbReference type="InterPro" id="IPR050708">
    <property type="entry name" value="T6SS_VgrG/RHS"/>
</dbReference>
<feature type="transmembrane region" description="Helical" evidence="5">
    <location>
        <begin position="1806"/>
        <end position="1827"/>
    </location>
</feature>
<dbReference type="Gene3D" id="2.180.10.10">
    <property type="entry name" value="RHS repeat-associated core"/>
    <property type="match status" value="2"/>
</dbReference>
<gene>
    <name evidence="6" type="ORF">JY572_39515</name>
</gene>
<dbReference type="PANTHER" id="PTHR32305:SF15">
    <property type="entry name" value="PROTEIN RHSA-RELATED"/>
    <property type="match status" value="1"/>
</dbReference>
<dbReference type="Pfam" id="PF03534">
    <property type="entry name" value="SpvB"/>
    <property type="match status" value="1"/>
</dbReference>
<dbReference type="NCBIfam" id="TIGR03696">
    <property type="entry name" value="Rhs_assc_core"/>
    <property type="match status" value="1"/>
</dbReference>
<evidence type="ECO:0000313" key="7">
    <source>
        <dbReference type="Proteomes" id="UP000663090"/>
    </source>
</evidence>
<dbReference type="InterPro" id="IPR031325">
    <property type="entry name" value="RHS_repeat"/>
</dbReference>
<evidence type="ECO:0000256" key="5">
    <source>
        <dbReference type="SAM" id="Phobius"/>
    </source>
</evidence>
<keyword evidence="3" id="KW-0843">Virulence</keyword>
<feature type="transmembrane region" description="Helical" evidence="5">
    <location>
        <begin position="1847"/>
        <end position="1869"/>
    </location>
</feature>
<dbReference type="NCBIfam" id="TIGR01643">
    <property type="entry name" value="YD_repeat_2x"/>
    <property type="match status" value="1"/>
</dbReference>
<keyword evidence="5" id="KW-1133">Transmembrane helix</keyword>
<dbReference type="RefSeq" id="WP_206716108.1">
    <property type="nucleotide sequence ID" value="NZ_CP071091.1"/>
</dbReference>
<organism evidence="6 7">
    <name type="scientific">Myxococcus landrumensis</name>
    <dbReference type="NCBI Taxonomy" id="2813577"/>
    <lineage>
        <taxon>Bacteria</taxon>
        <taxon>Pseudomonadati</taxon>
        <taxon>Myxococcota</taxon>
        <taxon>Myxococcia</taxon>
        <taxon>Myxococcales</taxon>
        <taxon>Cystobacterineae</taxon>
        <taxon>Myxococcaceae</taxon>
        <taxon>Myxococcus</taxon>
    </lineage>
</organism>
<dbReference type="EMBL" id="CP071091">
    <property type="protein sequence ID" value="QSQ14325.1"/>
    <property type="molecule type" value="Genomic_DNA"/>
</dbReference>
<dbReference type="SUPFAM" id="SSF69318">
    <property type="entry name" value="Integrin alpha N-terminal domain"/>
    <property type="match status" value="2"/>
</dbReference>
<dbReference type="InterPro" id="IPR006530">
    <property type="entry name" value="YD"/>
</dbReference>
<proteinExistence type="predicted"/>
<dbReference type="Proteomes" id="UP000663090">
    <property type="component" value="Chromosome"/>
</dbReference>
<evidence type="ECO:0000256" key="3">
    <source>
        <dbReference type="ARBA" id="ARBA00023026"/>
    </source>
</evidence>
<reference evidence="6 7" key="1">
    <citation type="submission" date="2021-02" db="EMBL/GenBank/DDBJ databases">
        <title>De Novo genome assembly of isolated myxobacteria.</title>
        <authorList>
            <person name="Stevens D.C."/>
        </authorList>
    </citation>
    <scope>NUCLEOTIDE SEQUENCE [LARGE SCALE GENOMIC DNA]</scope>
    <source>
        <strain evidence="6 7">SCHIC003</strain>
    </source>
</reference>
<evidence type="ECO:0000313" key="6">
    <source>
        <dbReference type="EMBL" id="QSQ14325.1"/>
    </source>
</evidence>
<evidence type="ECO:0000256" key="1">
    <source>
        <dbReference type="ARBA" id="ARBA00004613"/>
    </source>
</evidence>
<protein>
    <submittedName>
        <fullName evidence="6">VCBS repeat-containing protein</fullName>
    </submittedName>
</protein>
<keyword evidence="7" id="KW-1185">Reference proteome</keyword>
<dbReference type="Gene3D" id="2.130.10.130">
    <property type="entry name" value="Integrin alpha, N-terminal"/>
    <property type="match status" value="1"/>
</dbReference>
<dbReference type="InterPro" id="IPR022385">
    <property type="entry name" value="Rhs_assc_core"/>
</dbReference>
<dbReference type="PANTHER" id="PTHR32305">
    <property type="match status" value="1"/>
</dbReference>
<keyword evidence="2" id="KW-0964">Secreted</keyword>
<feature type="transmembrane region" description="Helical" evidence="5">
    <location>
        <begin position="1915"/>
        <end position="1936"/>
    </location>
</feature>